<evidence type="ECO:0000256" key="2">
    <source>
        <dbReference type="ARBA" id="ARBA00023235"/>
    </source>
</evidence>
<dbReference type="InterPro" id="IPR013785">
    <property type="entry name" value="Aldolase_TIM"/>
</dbReference>
<dbReference type="SUPFAM" id="SSF51366">
    <property type="entry name" value="Ribulose-phoshate binding barrel"/>
    <property type="match status" value="1"/>
</dbReference>
<evidence type="ECO:0000313" key="3">
    <source>
        <dbReference type="EMBL" id="PIS22036.1"/>
    </source>
</evidence>
<dbReference type="EMBL" id="PEYU01000095">
    <property type="protein sequence ID" value="PIS22036.1"/>
    <property type="molecule type" value="Genomic_DNA"/>
</dbReference>
<evidence type="ECO:0000313" key="4">
    <source>
        <dbReference type="Proteomes" id="UP000231252"/>
    </source>
</evidence>
<keyword evidence="2" id="KW-0413">Isomerase</keyword>
<organism evidence="3 4">
    <name type="scientific">candidate division WWE3 bacterium CG08_land_8_20_14_0_20_41_10</name>
    <dbReference type="NCBI Taxonomy" id="1975085"/>
    <lineage>
        <taxon>Bacteria</taxon>
        <taxon>Katanobacteria</taxon>
    </lineage>
</organism>
<dbReference type="Proteomes" id="UP000231252">
    <property type="component" value="Unassembled WGS sequence"/>
</dbReference>
<evidence type="ECO:0008006" key="5">
    <source>
        <dbReference type="Google" id="ProtNLM"/>
    </source>
</evidence>
<proteinExistence type="predicted"/>
<gene>
    <name evidence="3" type="ORF">COT50_04140</name>
</gene>
<dbReference type="GO" id="GO:0005975">
    <property type="term" value="P:carbohydrate metabolic process"/>
    <property type="evidence" value="ECO:0007669"/>
    <property type="project" value="InterPro"/>
</dbReference>
<dbReference type="InterPro" id="IPR000056">
    <property type="entry name" value="Ribul_P_3_epim-like"/>
</dbReference>
<dbReference type="PANTHER" id="PTHR11749">
    <property type="entry name" value="RIBULOSE-5-PHOSPHATE-3-EPIMERASE"/>
    <property type="match status" value="1"/>
</dbReference>
<keyword evidence="1" id="KW-0479">Metal-binding</keyword>
<name>A0A2H0XAU4_UNCKA</name>
<reference evidence="4" key="1">
    <citation type="submission" date="2017-09" db="EMBL/GenBank/DDBJ databases">
        <title>Depth-based differentiation of microbial function through sediment-hosted aquifers and enrichment of novel symbionts in the deep terrestrial subsurface.</title>
        <authorList>
            <person name="Probst A.J."/>
            <person name="Ladd B."/>
            <person name="Jarett J.K."/>
            <person name="Geller-Mcgrath D.E."/>
            <person name="Sieber C.M.K."/>
            <person name="Emerson J.B."/>
            <person name="Anantharaman K."/>
            <person name="Thomas B.C."/>
            <person name="Malmstrom R."/>
            <person name="Stieglmeier M."/>
            <person name="Klingl A."/>
            <person name="Woyke T."/>
            <person name="Ryan C.M."/>
            <person name="Banfield J.F."/>
        </authorList>
    </citation>
    <scope>NUCLEOTIDE SEQUENCE [LARGE SCALE GENOMIC DNA]</scope>
</reference>
<dbReference type="Pfam" id="PF00834">
    <property type="entry name" value="Ribul_P_3_epim"/>
    <property type="match status" value="1"/>
</dbReference>
<evidence type="ECO:0000256" key="1">
    <source>
        <dbReference type="ARBA" id="ARBA00022723"/>
    </source>
</evidence>
<dbReference type="AlphaFoldDB" id="A0A2H0XAU4"/>
<dbReference type="GO" id="GO:0046872">
    <property type="term" value="F:metal ion binding"/>
    <property type="evidence" value="ECO:0007669"/>
    <property type="project" value="UniProtKB-KW"/>
</dbReference>
<protein>
    <recommendedName>
        <fullName evidence="5">Ribulose-phosphate 3-epimerase</fullName>
    </recommendedName>
</protein>
<sequence>MIIPGIFEETIEKAVQEINLMGNIAPKIQLDIADGLMVDGKTFLDLGFLQDFRIIAELQLHLMVQKPESFLLTLPPLVKDVCAQAEAFMYNPLCIESYHDVLKAKSVRVGLSFNPQTPFEDFEDCIKQCDYAQFMTVNPGAQGRPFIMQSLDKIARFKEKYPNTRLQVDGGITTETMRMVVKAGANDVVVGSQIFKSTNPAQTYQDFVLQFDHAHTNYLVSRQRHSFGGETHLKED</sequence>
<dbReference type="Gene3D" id="3.20.20.70">
    <property type="entry name" value="Aldolase class I"/>
    <property type="match status" value="1"/>
</dbReference>
<accession>A0A2H0XAU4</accession>
<dbReference type="GO" id="GO:0016857">
    <property type="term" value="F:racemase and epimerase activity, acting on carbohydrates and derivatives"/>
    <property type="evidence" value="ECO:0007669"/>
    <property type="project" value="InterPro"/>
</dbReference>
<comment type="caution">
    <text evidence="3">The sequence shown here is derived from an EMBL/GenBank/DDBJ whole genome shotgun (WGS) entry which is preliminary data.</text>
</comment>
<dbReference type="InterPro" id="IPR011060">
    <property type="entry name" value="RibuloseP-bd_barrel"/>
</dbReference>